<dbReference type="RefSeq" id="WP_132401711.1">
    <property type="nucleotide sequence ID" value="NZ_SMKA01000007.1"/>
</dbReference>
<dbReference type="Pfam" id="PF10728">
    <property type="entry name" value="DUF2520"/>
    <property type="match status" value="1"/>
</dbReference>
<dbReference type="OrthoDB" id="8650434at2"/>
<organism evidence="3 4">
    <name type="scientific">Kribbella albertanoniae</name>
    <dbReference type="NCBI Taxonomy" id="1266829"/>
    <lineage>
        <taxon>Bacteria</taxon>
        <taxon>Bacillati</taxon>
        <taxon>Actinomycetota</taxon>
        <taxon>Actinomycetes</taxon>
        <taxon>Propionibacteriales</taxon>
        <taxon>Kribbellaceae</taxon>
        <taxon>Kribbella</taxon>
    </lineage>
</organism>
<dbReference type="Gene3D" id="3.40.50.720">
    <property type="entry name" value="NAD(P)-binding Rossmann-like Domain"/>
    <property type="match status" value="1"/>
</dbReference>
<dbReference type="InterPro" id="IPR036291">
    <property type="entry name" value="NAD(P)-bd_dom_sf"/>
</dbReference>
<name>A0A4R4QFN2_9ACTN</name>
<dbReference type="InterPro" id="IPR018931">
    <property type="entry name" value="DUF2520"/>
</dbReference>
<feature type="domain" description="Putative oxidoreductase/dehydrogenase Rossmann-like" evidence="1">
    <location>
        <begin position="4"/>
        <end position="111"/>
    </location>
</feature>
<dbReference type="Gene3D" id="1.10.1040.20">
    <property type="entry name" value="ProC-like, C-terminal domain"/>
    <property type="match status" value="1"/>
</dbReference>
<reference evidence="3 4" key="1">
    <citation type="submission" date="2019-03" db="EMBL/GenBank/DDBJ databases">
        <title>Draft genome sequences of novel Actinobacteria.</title>
        <authorList>
            <person name="Sahin N."/>
            <person name="Ay H."/>
            <person name="Saygin H."/>
        </authorList>
    </citation>
    <scope>NUCLEOTIDE SEQUENCE [LARGE SCALE GENOMIC DNA]</scope>
    <source>
        <strain evidence="3 4">JCM 30547</strain>
    </source>
</reference>
<protein>
    <submittedName>
        <fullName evidence="3">DUF2520 domain-containing protein</fullName>
    </submittedName>
</protein>
<sequence length="281" mass="29035">MERIGLIGAGRAGTALGAAMAAAGYPLVGVSARSSASRDRAARLIPHVPVLSPDEVTGRADVVLVAVPDAAITAVAHALPLTTEQYVVHLSGAHGLAPLQGLQATPVALHPPMTFTGADAVELQDVVFTATAPDAAREVVERLVKALGAQVQWVADEERARYHAGVVHAANHLTTLLSQAFAVLREAGVTDPSATLRPLLTATLDNTLRSGHHALTGPIARGDVDTVAAHLAGLHGRTASTYAELARATVDLVVADGRLDAGTAARFGEVLERYRTGEAPR</sequence>
<dbReference type="InterPro" id="IPR008927">
    <property type="entry name" value="6-PGluconate_DH-like_C_sf"/>
</dbReference>
<feature type="domain" description="DUF2520" evidence="2">
    <location>
        <begin position="127"/>
        <end position="249"/>
    </location>
</feature>
<dbReference type="InterPro" id="IPR019665">
    <property type="entry name" value="OxRdtase/DH_put_Rossmann_dom"/>
</dbReference>
<evidence type="ECO:0000259" key="1">
    <source>
        <dbReference type="Pfam" id="PF10727"/>
    </source>
</evidence>
<dbReference type="EMBL" id="SMKA01000007">
    <property type="protein sequence ID" value="TDC34451.1"/>
    <property type="molecule type" value="Genomic_DNA"/>
</dbReference>
<dbReference type="SUPFAM" id="SSF48179">
    <property type="entry name" value="6-phosphogluconate dehydrogenase C-terminal domain-like"/>
    <property type="match status" value="1"/>
</dbReference>
<gene>
    <name evidence="3" type="ORF">E1261_03535</name>
</gene>
<dbReference type="PANTHER" id="PTHR40459">
    <property type="entry name" value="CONSERVED HYPOTHETICAL ALANINE AND LEUCINE RICH PROTEIN"/>
    <property type="match status" value="1"/>
</dbReference>
<evidence type="ECO:0000259" key="2">
    <source>
        <dbReference type="Pfam" id="PF10728"/>
    </source>
</evidence>
<dbReference type="SUPFAM" id="SSF51735">
    <property type="entry name" value="NAD(P)-binding Rossmann-fold domains"/>
    <property type="match status" value="1"/>
</dbReference>
<evidence type="ECO:0000313" key="3">
    <source>
        <dbReference type="EMBL" id="TDC34451.1"/>
    </source>
</evidence>
<keyword evidence="4" id="KW-1185">Reference proteome</keyword>
<dbReference type="Proteomes" id="UP000295075">
    <property type="component" value="Unassembled WGS sequence"/>
</dbReference>
<dbReference type="AlphaFoldDB" id="A0A4R4QFN2"/>
<accession>A0A4R4QFN2</accession>
<dbReference type="Pfam" id="PF10727">
    <property type="entry name" value="Rossmann-like"/>
    <property type="match status" value="1"/>
</dbReference>
<dbReference type="PANTHER" id="PTHR40459:SF1">
    <property type="entry name" value="CONSERVED HYPOTHETICAL ALANINE AND LEUCINE RICH PROTEIN"/>
    <property type="match status" value="1"/>
</dbReference>
<evidence type="ECO:0000313" key="4">
    <source>
        <dbReference type="Proteomes" id="UP000295075"/>
    </source>
</evidence>
<proteinExistence type="predicted"/>
<comment type="caution">
    <text evidence="3">The sequence shown here is derived from an EMBL/GenBank/DDBJ whole genome shotgun (WGS) entry which is preliminary data.</text>
</comment>
<dbReference type="InterPro" id="IPR037108">
    <property type="entry name" value="TM1727-like_C_sf"/>
</dbReference>